<dbReference type="RefSeq" id="WP_344337485.1">
    <property type="nucleotide sequence ID" value="NZ_BAAAPZ010000011.1"/>
</dbReference>
<dbReference type="CDD" id="cd00093">
    <property type="entry name" value="HTH_XRE"/>
    <property type="match status" value="1"/>
</dbReference>
<dbReference type="InterPro" id="IPR050109">
    <property type="entry name" value="HTH-type_TetR-like_transc_reg"/>
</dbReference>
<dbReference type="Gene3D" id="1.10.260.40">
    <property type="entry name" value="lambda repressor-like DNA-binding domains"/>
    <property type="match status" value="1"/>
</dbReference>
<proteinExistence type="predicted"/>
<keyword evidence="3 5" id="KW-0238">DNA-binding</keyword>
<dbReference type="InterPro" id="IPR009057">
    <property type="entry name" value="Homeodomain-like_sf"/>
</dbReference>
<dbReference type="PROSITE" id="PS50943">
    <property type="entry name" value="HTH_CROC1"/>
    <property type="match status" value="1"/>
</dbReference>
<dbReference type="InterPro" id="IPR036271">
    <property type="entry name" value="Tet_transcr_reg_TetR-rel_C_sf"/>
</dbReference>
<dbReference type="Pfam" id="PF13560">
    <property type="entry name" value="HTH_31"/>
    <property type="match status" value="1"/>
</dbReference>
<dbReference type="InterPro" id="IPR001647">
    <property type="entry name" value="HTH_TetR"/>
</dbReference>
<dbReference type="PANTHER" id="PTHR30055:SF238">
    <property type="entry name" value="MYCOFACTOCIN BIOSYNTHESIS TRANSCRIPTIONAL REGULATOR MFTR-RELATED"/>
    <property type="match status" value="1"/>
</dbReference>
<feature type="DNA-binding region" description="H-T-H motif" evidence="5">
    <location>
        <begin position="126"/>
        <end position="145"/>
    </location>
</feature>
<name>A0ABP5IJW3_9MICO</name>
<dbReference type="Proteomes" id="UP001500984">
    <property type="component" value="Unassembled WGS sequence"/>
</dbReference>
<dbReference type="SUPFAM" id="SSF47413">
    <property type="entry name" value="lambda repressor-like DNA-binding domains"/>
    <property type="match status" value="1"/>
</dbReference>
<evidence type="ECO:0000313" key="9">
    <source>
        <dbReference type="EMBL" id="GAA2101360.1"/>
    </source>
</evidence>
<accession>A0ABP5IJW3</accession>
<sequence>MAVAENPAGTADRARQAIQASGMSQRRVARAMGLDETKLSKSLSGHRRFSADEVLALATATGVTAQWLLGNADEVSVAPPHLRLGAAGGEAPDDGAGETGEQAVRRRSIVEAAWELFSRHGFEAVRIADIAEAAGISAAGVHYHFAGKDELITAALRYSVKLAFDRQIAWLSDVRDPSARLDRLLEMQSPTGPSGPSEWSIWLQTWNRLALAEEPDPEYVSLYARWSQTVRATIEAGQRTGAFRDGDSRAMADELTSVLDGLGIKLLTGVLDAPTFQHRLRGYVARSVIRPAESS</sequence>
<evidence type="ECO:0000256" key="6">
    <source>
        <dbReference type="SAM" id="MobiDB-lite"/>
    </source>
</evidence>
<evidence type="ECO:0000256" key="2">
    <source>
        <dbReference type="ARBA" id="ARBA00023015"/>
    </source>
</evidence>
<dbReference type="PANTHER" id="PTHR30055">
    <property type="entry name" value="HTH-TYPE TRANSCRIPTIONAL REGULATOR RUTR"/>
    <property type="match status" value="1"/>
</dbReference>
<evidence type="ECO:0000256" key="3">
    <source>
        <dbReference type="ARBA" id="ARBA00023125"/>
    </source>
</evidence>
<protein>
    <submittedName>
        <fullName evidence="9">TetR family transcriptional regulator C-terminal domain-containing protein</fullName>
    </submittedName>
</protein>
<dbReference type="Pfam" id="PF00440">
    <property type="entry name" value="TetR_N"/>
    <property type="match status" value="1"/>
</dbReference>
<dbReference type="PROSITE" id="PS50977">
    <property type="entry name" value="HTH_TETR_2"/>
    <property type="match status" value="1"/>
</dbReference>
<dbReference type="InterPro" id="IPR039538">
    <property type="entry name" value="BetI_C"/>
</dbReference>
<dbReference type="SUPFAM" id="SSF48498">
    <property type="entry name" value="Tetracyclin repressor-like, C-terminal domain"/>
    <property type="match status" value="1"/>
</dbReference>
<gene>
    <name evidence="9" type="ORF">GCM10009823_24090</name>
</gene>
<comment type="caution">
    <text evidence="9">The sequence shown here is derived from an EMBL/GenBank/DDBJ whole genome shotgun (WGS) entry which is preliminary data.</text>
</comment>
<dbReference type="InterPro" id="IPR001387">
    <property type="entry name" value="Cro/C1-type_HTH"/>
</dbReference>
<keyword evidence="10" id="KW-1185">Reference proteome</keyword>
<evidence type="ECO:0000313" key="10">
    <source>
        <dbReference type="Proteomes" id="UP001500984"/>
    </source>
</evidence>
<keyword evidence="1" id="KW-0678">Repressor</keyword>
<evidence type="ECO:0000259" key="8">
    <source>
        <dbReference type="PROSITE" id="PS50977"/>
    </source>
</evidence>
<evidence type="ECO:0000256" key="5">
    <source>
        <dbReference type="PROSITE-ProRule" id="PRU00335"/>
    </source>
</evidence>
<dbReference type="PRINTS" id="PR00455">
    <property type="entry name" value="HTHTETR"/>
</dbReference>
<feature type="domain" description="HTH tetR-type" evidence="8">
    <location>
        <begin position="103"/>
        <end position="163"/>
    </location>
</feature>
<dbReference type="SMART" id="SM00530">
    <property type="entry name" value="HTH_XRE"/>
    <property type="match status" value="1"/>
</dbReference>
<keyword evidence="2" id="KW-0805">Transcription regulation</keyword>
<dbReference type="Pfam" id="PF13977">
    <property type="entry name" value="TetR_C_6"/>
    <property type="match status" value="1"/>
</dbReference>
<feature type="region of interest" description="Disordered" evidence="6">
    <location>
        <begin position="1"/>
        <end position="24"/>
    </location>
</feature>
<keyword evidence="4" id="KW-0804">Transcription</keyword>
<reference evidence="10" key="1">
    <citation type="journal article" date="2019" name="Int. J. Syst. Evol. Microbiol.">
        <title>The Global Catalogue of Microorganisms (GCM) 10K type strain sequencing project: providing services to taxonomists for standard genome sequencing and annotation.</title>
        <authorList>
            <consortium name="The Broad Institute Genomics Platform"/>
            <consortium name="The Broad Institute Genome Sequencing Center for Infectious Disease"/>
            <person name="Wu L."/>
            <person name="Ma J."/>
        </authorList>
    </citation>
    <scope>NUCLEOTIDE SEQUENCE [LARGE SCALE GENOMIC DNA]</scope>
    <source>
        <strain evidence="10">JCM 15900</strain>
    </source>
</reference>
<dbReference type="InterPro" id="IPR010982">
    <property type="entry name" value="Lambda_DNA-bd_dom_sf"/>
</dbReference>
<dbReference type="Gene3D" id="1.10.357.10">
    <property type="entry name" value="Tetracycline Repressor, domain 2"/>
    <property type="match status" value="1"/>
</dbReference>
<evidence type="ECO:0000256" key="4">
    <source>
        <dbReference type="ARBA" id="ARBA00023163"/>
    </source>
</evidence>
<evidence type="ECO:0000259" key="7">
    <source>
        <dbReference type="PROSITE" id="PS50943"/>
    </source>
</evidence>
<organism evidence="9 10">
    <name type="scientific">Brevibacterium salitolerans</name>
    <dbReference type="NCBI Taxonomy" id="1403566"/>
    <lineage>
        <taxon>Bacteria</taxon>
        <taxon>Bacillati</taxon>
        <taxon>Actinomycetota</taxon>
        <taxon>Actinomycetes</taxon>
        <taxon>Micrococcales</taxon>
        <taxon>Brevibacteriaceae</taxon>
        <taxon>Brevibacterium</taxon>
    </lineage>
</organism>
<evidence type="ECO:0000256" key="1">
    <source>
        <dbReference type="ARBA" id="ARBA00022491"/>
    </source>
</evidence>
<dbReference type="EMBL" id="BAAAPZ010000011">
    <property type="protein sequence ID" value="GAA2101360.1"/>
    <property type="molecule type" value="Genomic_DNA"/>
</dbReference>
<dbReference type="SUPFAM" id="SSF46689">
    <property type="entry name" value="Homeodomain-like"/>
    <property type="match status" value="1"/>
</dbReference>
<feature type="domain" description="HTH cro/C1-type" evidence="7">
    <location>
        <begin position="15"/>
        <end position="68"/>
    </location>
</feature>